<reference evidence="2" key="1">
    <citation type="submission" date="2018-07" db="EMBL/GenBank/DDBJ databases">
        <authorList>
            <person name="Quirk P.G."/>
            <person name="Krulwich T.A."/>
        </authorList>
    </citation>
    <scope>NUCLEOTIDE SEQUENCE</scope>
</reference>
<evidence type="ECO:0000256" key="1">
    <source>
        <dbReference type="SAM" id="Phobius"/>
    </source>
</evidence>
<sequence>MGRDDTYPLDERRIRIPFRDMTTAEAEHQVQAIWPYLDGKVTAILAEKLSQLERQYSSDDIIAAIANLMELSAATPENARQIRAAFRLLRLAAATQTMFTRICFRCFLPWVVALIAGATGMIVKENSPALTQFIEKLKLLQGP</sequence>
<name>A0A380TMB6_9ZZZZ</name>
<evidence type="ECO:0000313" key="2">
    <source>
        <dbReference type="EMBL" id="SUS08889.1"/>
    </source>
</evidence>
<proteinExistence type="predicted"/>
<keyword evidence="1" id="KW-0472">Membrane</keyword>
<keyword evidence="1" id="KW-1133">Transmembrane helix</keyword>
<feature type="transmembrane region" description="Helical" evidence="1">
    <location>
        <begin position="102"/>
        <end position="123"/>
    </location>
</feature>
<organism evidence="2">
    <name type="scientific">metagenome</name>
    <dbReference type="NCBI Taxonomy" id="256318"/>
    <lineage>
        <taxon>unclassified sequences</taxon>
        <taxon>metagenomes</taxon>
    </lineage>
</organism>
<keyword evidence="1" id="KW-0812">Transmembrane</keyword>
<dbReference type="AlphaFoldDB" id="A0A380TMB6"/>
<protein>
    <submittedName>
        <fullName evidence="2">Uncharacterized protein</fullName>
    </submittedName>
</protein>
<gene>
    <name evidence="2" type="ORF">DF3PB_930007</name>
</gene>
<accession>A0A380TMB6</accession>
<dbReference type="EMBL" id="UIDG01000649">
    <property type="protein sequence ID" value="SUS08889.1"/>
    <property type="molecule type" value="Genomic_DNA"/>
</dbReference>